<feature type="compositionally biased region" description="Low complexity" evidence="5">
    <location>
        <begin position="15"/>
        <end position="36"/>
    </location>
</feature>
<evidence type="ECO:0000256" key="3">
    <source>
        <dbReference type="ARBA" id="ARBA00022882"/>
    </source>
</evidence>
<evidence type="ECO:0000256" key="5">
    <source>
        <dbReference type="SAM" id="MobiDB-lite"/>
    </source>
</evidence>
<organism evidence="7 8">
    <name type="scientific">Felis catus</name>
    <name type="common">Cat</name>
    <name type="synonym">Felis silvestris catus</name>
    <dbReference type="NCBI Taxonomy" id="9685"/>
    <lineage>
        <taxon>Eukaryota</taxon>
        <taxon>Metazoa</taxon>
        <taxon>Chordata</taxon>
        <taxon>Craniata</taxon>
        <taxon>Vertebrata</taxon>
        <taxon>Euteleostomi</taxon>
        <taxon>Mammalia</taxon>
        <taxon>Eutheria</taxon>
        <taxon>Laurasiatheria</taxon>
        <taxon>Carnivora</taxon>
        <taxon>Feliformia</taxon>
        <taxon>Felidae</taxon>
        <taxon>Felinae</taxon>
        <taxon>Felis</taxon>
    </lineage>
</organism>
<keyword evidence="8" id="KW-1185">Reference proteome</keyword>
<proteinExistence type="predicted"/>
<keyword evidence="2" id="KW-0631">Potassium channel</keyword>
<evidence type="ECO:0000256" key="2">
    <source>
        <dbReference type="ARBA" id="ARBA00022826"/>
    </source>
</evidence>
<dbReference type="PANTHER" id="PTHR45689:SF7">
    <property type="entry name" value="POTASSIUM_SODIUM HYPERPOLARIZATION-ACTIVATED CYCLIC NUCLEOTIDE-GATED CHANNEL 3"/>
    <property type="match status" value="1"/>
</dbReference>
<keyword evidence="3" id="KW-0851">Voltage-gated channel</keyword>
<sequence length="160" mass="16998">MEAEQRPTTGAGERATPGLEAAPLAAPAPVTAASGPLPGSGPEPKRRQLGTLLQPTVNKFSLRVFGSHKAVEIEQERVKSAGAWIIHPYSDFRAPVLASCDLPPPHFTRRCVPRSRVLSCRFSVFSTASPAKLVTACESGCEDAPWLGEPSPLLPSPPRP</sequence>
<protein>
    <recommendedName>
        <fullName evidence="6">Ion transport N-terminal domain-containing protein</fullName>
    </recommendedName>
</protein>
<dbReference type="Pfam" id="PF08412">
    <property type="entry name" value="Ion_trans_N"/>
    <property type="match status" value="1"/>
</dbReference>
<feature type="region of interest" description="Disordered" evidence="5">
    <location>
        <begin position="1"/>
        <end position="48"/>
    </location>
</feature>
<dbReference type="Proteomes" id="UP000823872">
    <property type="component" value="Chromosome F1"/>
</dbReference>
<keyword evidence="4" id="KW-0630">Potassium</keyword>
<dbReference type="GeneTree" id="ENSGT00940000162023"/>
<evidence type="ECO:0000313" key="7">
    <source>
        <dbReference type="Ensembl" id="ENSFCTP00005015256.1"/>
    </source>
</evidence>
<name>A0ABI7WYC3_FELCA</name>
<keyword evidence="3" id="KW-0406">Ion transport</keyword>
<dbReference type="PANTHER" id="PTHR45689">
    <property type="entry name" value="I[[H]] CHANNEL, ISOFORM E"/>
    <property type="match status" value="1"/>
</dbReference>
<reference evidence="7" key="3">
    <citation type="submission" date="2025-09" db="UniProtKB">
        <authorList>
            <consortium name="Ensembl"/>
        </authorList>
    </citation>
    <scope>IDENTIFICATION</scope>
    <source>
        <strain evidence="7">breed Abyssinian</strain>
    </source>
</reference>
<evidence type="ECO:0000313" key="8">
    <source>
        <dbReference type="Proteomes" id="UP000823872"/>
    </source>
</evidence>
<feature type="domain" description="Ion transport N-terminal" evidence="6">
    <location>
        <begin position="50"/>
        <end position="92"/>
    </location>
</feature>
<reference evidence="7" key="2">
    <citation type="submission" date="2025-08" db="UniProtKB">
        <authorList>
            <consortium name="Ensembl"/>
        </authorList>
    </citation>
    <scope>IDENTIFICATION</scope>
    <source>
        <strain evidence="7">breed Abyssinian</strain>
    </source>
</reference>
<gene>
    <name evidence="7" type="primary">HCN3</name>
</gene>
<evidence type="ECO:0000256" key="4">
    <source>
        <dbReference type="ARBA" id="ARBA00022958"/>
    </source>
</evidence>
<keyword evidence="3" id="KW-0407">Ion channel</keyword>
<dbReference type="InterPro" id="IPR013621">
    <property type="entry name" value="Ion_trans_N"/>
</dbReference>
<evidence type="ECO:0000259" key="6">
    <source>
        <dbReference type="Pfam" id="PF08412"/>
    </source>
</evidence>
<accession>A0ABI7WYC3</accession>
<reference evidence="7 8" key="1">
    <citation type="submission" date="2021-02" db="EMBL/GenBank/DDBJ databases">
        <title>Safari Cat Assemblies.</title>
        <authorList>
            <person name="Bredemeyer K.R."/>
            <person name="Murphy W.J."/>
        </authorList>
    </citation>
    <scope>NUCLEOTIDE SEQUENCE [LARGE SCALE GENOMIC DNA]</scope>
</reference>
<keyword evidence="1" id="KW-0633">Potassium transport</keyword>
<dbReference type="Ensembl" id="ENSFCTT00005023374.1">
    <property type="protein sequence ID" value="ENSFCTP00005015256.1"/>
    <property type="gene ID" value="ENSFCTG00005008365.1"/>
</dbReference>
<evidence type="ECO:0000256" key="1">
    <source>
        <dbReference type="ARBA" id="ARBA00022538"/>
    </source>
</evidence>
<dbReference type="InterPro" id="IPR051413">
    <property type="entry name" value="K/Na_HCN_channel"/>
</dbReference>
<keyword evidence="3" id="KW-0813">Transport</keyword>